<name>A0A1D8MKA0_9VIRU</name>
<sequence>MTGYRSRVRSPATGKRSIVFNQKDGYRDLPVTIACGQCVGCRLERSRQWAIRCMHEAQLHENNCFLTLTYAPEHLPEHGVLRYDDAVKFMKRLRKYTGEGIRSYGCAEYGAQFGRPHYHLCIFNYDFNDKIQYSTTSSGFPLYTSPALQNLWPYGFSTVGAFSFETAAYVARYVMKKITGDLSEAHYETISEQGEVINRPPEKAICVSRRPGLGRPWLDKYTSDVYPSDCVIVDGKKCRPPKYYDYRFEIEYPDDFHKIKIQRKQKALMHEGNNTADRLAVREEITSLKLDLLKRGFENDD</sequence>
<organism evidence="2">
    <name type="scientific">uncultured virus</name>
    <dbReference type="NCBI Taxonomy" id="340016"/>
    <lineage>
        <taxon>Viruses</taxon>
        <taxon>environmental samples</taxon>
    </lineage>
</organism>
<evidence type="ECO:0000259" key="1">
    <source>
        <dbReference type="Pfam" id="PF23343"/>
    </source>
</evidence>
<protein>
    <submittedName>
        <fullName evidence="2">Putative replication protein VP4</fullName>
    </submittedName>
</protein>
<dbReference type="InterPro" id="IPR056906">
    <property type="entry name" value="ORF2/G2P_dom"/>
</dbReference>
<accession>A0A1D8MKA0</accession>
<evidence type="ECO:0000313" key="2">
    <source>
        <dbReference type="EMBL" id="AOV86352.1"/>
    </source>
</evidence>
<reference evidence="2" key="1">
    <citation type="submission" date="2016-05" db="EMBL/GenBank/DDBJ databases">
        <title>Viral Hybridization Blurs Taxonomic Lines in a Wastewater Treatment Plant.</title>
        <authorList>
            <person name="Pearson V.M.M."/>
            <person name="Caudle S.B."/>
            <person name="Rokyta D.R."/>
        </authorList>
    </citation>
    <scope>NUCLEOTIDE SEQUENCE</scope>
    <source>
        <strain evidence="2">Wastewater_Microviridae_FL10</strain>
    </source>
</reference>
<feature type="domain" description="Replication-associated protein ORF2/G2P" evidence="1">
    <location>
        <begin position="63"/>
        <end position="177"/>
    </location>
</feature>
<proteinExistence type="predicted"/>
<dbReference type="EMBL" id="KX259464">
    <property type="protein sequence ID" value="AOV86352.1"/>
    <property type="molecule type" value="Genomic_DNA"/>
</dbReference>
<dbReference type="Pfam" id="PF23343">
    <property type="entry name" value="REP_ORF2-G2P"/>
    <property type="match status" value="1"/>
</dbReference>